<dbReference type="EMBL" id="LLXI01000690">
    <property type="protein sequence ID" value="PKY48966.1"/>
    <property type="molecule type" value="Genomic_DNA"/>
</dbReference>
<dbReference type="VEuPathDB" id="FungiDB:FUN_004049"/>
<dbReference type="OrthoDB" id="2307319at2759"/>
<dbReference type="AlphaFoldDB" id="A0A2I1GQP6"/>
<keyword evidence="1" id="KW-1133">Transmembrane helix</keyword>
<keyword evidence="3" id="KW-1185">Reference proteome</keyword>
<feature type="transmembrane region" description="Helical" evidence="1">
    <location>
        <begin position="7"/>
        <end position="27"/>
    </location>
</feature>
<reference evidence="2 3" key="1">
    <citation type="submission" date="2015-10" db="EMBL/GenBank/DDBJ databases">
        <title>Genome analyses suggest a sexual origin of heterokaryosis in a supposedly ancient asexual fungus.</title>
        <authorList>
            <person name="Ropars J."/>
            <person name="Sedzielewska K."/>
            <person name="Noel J."/>
            <person name="Charron P."/>
            <person name="Farinelli L."/>
            <person name="Marton T."/>
            <person name="Kruger M."/>
            <person name="Pelin A."/>
            <person name="Brachmann A."/>
            <person name="Corradi N."/>
        </authorList>
    </citation>
    <scope>NUCLEOTIDE SEQUENCE [LARGE SCALE GENOMIC DNA]</scope>
    <source>
        <strain evidence="2 3">A4</strain>
    </source>
</reference>
<dbReference type="Proteomes" id="UP000234323">
    <property type="component" value="Unassembled WGS sequence"/>
</dbReference>
<evidence type="ECO:0000256" key="1">
    <source>
        <dbReference type="SAM" id="Phobius"/>
    </source>
</evidence>
<name>A0A2I1GQP6_9GLOM</name>
<gene>
    <name evidence="2" type="ORF">RhiirA4_544958</name>
</gene>
<feature type="transmembrane region" description="Helical" evidence="1">
    <location>
        <begin position="33"/>
        <end position="55"/>
    </location>
</feature>
<keyword evidence="1" id="KW-0472">Membrane</keyword>
<sequence>MFLQKISLLMSLLSPLVWFIWFTYAVILPLCTFLGWLALPFVFFALVIADVFVIIQLLKVTYSEDDTEDDEYETFLTTREALKTIFPEASNKDIKKYDKQLDKVKDFEPVLIISPNHNWINQHTLQNYQMVMNAFAIDSLQQNNRRDGNSLLIFHFSTTTELYTVRQNVRTLHPNAYFNPVAQPKQEPIGAAWIFYKVGASKCDFGEDDNFFIC</sequence>
<keyword evidence="1" id="KW-0812">Transmembrane</keyword>
<evidence type="ECO:0000313" key="3">
    <source>
        <dbReference type="Proteomes" id="UP000234323"/>
    </source>
</evidence>
<dbReference type="VEuPathDB" id="FungiDB:RhiirFUN_006192"/>
<comment type="caution">
    <text evidence="2">The sequence shown here is derived from an EMBL/GenBank/DDBJ whole genome shotgun (WGS) entry which is preliminary data.</text>
</comment>
<dbReference type="VEuPathDB" id="FungiDB:RhiirA1_534577"/>
<accession>A0A2I1GQP6</accession>
<evidence type="ECO:0000313" key="2">
    <source>
        <dbReference type="EMBL" id="PKY48966.1"/>
    </source>
</evidence>
<organism evidence="2 3">
    <name type="scientific">Rhizophagus irregularis</name>
    <dbReference type="NCBI Taxonomy" id="588596"/>
    <lineage>
        <taxon>Eukaryota</taxon>
        <taxon>Fungi</taxon>
        <taxon>Fungi incertae sedis</taxon>
        <taxon>Mucoromycota</taxon>
        <taxon>Glomeromycotina</taxon>
        <taxon>Glomeromycetes</taxon>
        <taxon>Glomerales</taxon>
        <taxon>Glomeraceae</taxon>
        <taxon>Rhizophagus</taxon>
    </lineage>
</organism>
<proteinExistence type="predicted"/>
<protein>
    <submittedName>
        <fullName evidence="2">Uncharacterized protein</fullName>
    </submittedName>
</protein>